<organism evidence="4 5">
    <name type="scientific">Ceratitis capitata</name>
    <name type="common">Mediterranean fruit fly</name>
    <name type="synonym">Tephritis capitata</name>
    <dbReference type="NCBI Taxonomy" id="7213"/>
    <lineage>
        <taxon>Eukaryota</taxon>
        <taxon>Metazoa</taxon>
        <taxon>Ecdysozoa</taxon>
        <taxon>Arthropoda</taxon>
        <taxon>Hexapoda</taxon>
        <taxon>Insecta</taxon>
        <taxon>Pterygota</taxon>
        <taxon>Neoptera</taxon>
        <taxon>Endopterygota</taxon>
        <taxon>Diptera</taxon>
        <taxon>Brachycera</taxon>
        <taxon>Muscomorpha</taxon>
        <taxon>Tephritoidea</taxon>
        <taxon>Tephritidae</taxon>
        <taxon>Ceratitis</taxon>
        <taxon>Ceratitis</taxon>
    </lineage>
</organism>
<dbReference type="PRINTS" id="PR00019">
    <property type="entry name" value="LEURICHRPT"/>
</dbReference>
<comment type="caution">
    <text evidence="4">The sequence shown here is derived from an EMBL/GenBank/DDBJ whole genome shotgun (WGS) entry which is preliminary data.</text>
</comment>
<keyword evidence="1" id="KW-0433">Leucine-rich repeat</keyword>
<evidence type="ECO:0000256" key="1">
    <source>
        <dbReference type="ARBA" id="ARBA00022614"/>
    </source>
</evidence>
<proteinExistence type="predicted"/>
<dbReference type="OrthoDB" id="676979at2759"/>
<dbReference type="InterPro" id="IPR003591">
    <property type="entry name" value="Leu-rich_rpt_typical-subtyp"/>
</dbReference>
<protein>
    <submittedName>
        <fullName evidence="4">(Mediterranean fruit fly) hypothetical protein</fullName>
    </submittedName>
</protein>
<dbReference type="Proteomes" id="UP000606786">
    <property type="component" value="Unassembled WGS sequence"/>
</dbReference>
<feature type="chain" id="PRO_5032552156" evidence="3">
    <location>
        <begin position="26"/>
        <end position="498"/>
    </location>
</feature>
<accession>A0A811V2J2</accession>
<dbReference type="Gene3D" id="3.80.10.10">
    <property type="entry name" value="Ribonuclease Inhibitor"/>
    <property type="match status" value="3"/>
</dbReference>
<dbReference type="SMART" id="SM00369">
    <property type="entry name" value="LRR_TYP"/>
    <property type="match status" value="10"/>
</dbReference>
<evidence type="ECO:0000313" key="5">
    <source>
        <dbReference type="Proteomes" id="UP000606786"/>
    </source>
</evidence>
<dbReference type="AlphaFoldDB" id="A0A811V2J2"/>
<dbReference type="InterPro" id="IPR050541">
    <property type="entry name" value="LRR_TM_domain-containing"/>
</dbReference>
<dbReference type="InterPro" id="IPR001611">
    <property type="entry name" value="Leu-rich_rpt"/>
</dbReference>
<dbReference type="SUPFAM" id="SSF52058">
    <property type="entry name" value="L domain-like"/>
    <property type="match status" value="1"/>
</dbReference>
<sequence>MIYRELAVKLILCIIISLRWQLCLAQKCKALRGATSIGIYQCQGLQTLSEVEEELTPSWRGFVVLNRKEEFFDLTAQSGEQLEQQQTKWMQITDLDLSHSGALNLDDEGFSAFTSLMHLNISGAQLRGEFSASATIEDANFSFNNIRRVEPDAFAGLTQLEYLNLDSNALTNASVGACSSLRELTLADNDIKKLSSYDFVGLPQLRHLRLTSNSIQSIANGAFQPLSKLIILNLAGNSLRQLSKETFRGLERASLQYLDLSSNDLTTLVAELFAPLGKLQILNLGSNQLSSPTPALFAGLPLLRKLYMYENDMDALLANTFANLTALDTLDVSGNNIQKLDADVFGTTSLPRFRKLLIKTNNMKRFNELTSLDKRLFEPLRHLRKLHLGNNLIEEIPFDVLDIFNELTELLLDNNKLSFLPELNATHFPNLRKFSLEGNPWQCQCLDELFDWLNAKKVEYFRPQSPFFQGEKSLCVVSDQDSCIRDLALVKGVGILEN</sequence>
<name>A0A811V2J2_CERCA</name>
<dbReference type="PANTHER" id="PTHR24369:SF213">
    <property type="entry name" value="INSULIN LIKE GROWTH FACTOR BINDING PROTEIN ACID LABILE SUBUNIT"/>
    <property type="match status" value="1"/>
</dbReference>
<feature type="signal peptide" evidence="3">
    <location>
        <begin position="1"/>
        <end position="25"/>
    </location>
</feature>
<dbReference type="EMBL" id="CAJHJT010000034">
    <property type="protein sequence ID" value="CAD7003673.1"/>
    <property type="molecule type" value="Genomic_DNA"/>
</dbReference>
<gene>
    <name evidence="4" type="ORF">CCAP1982_LOCUS12110</name>
</gene>
<dbReference type="InterPro" id="IPR032675">
    <property type="entry name" value="LRR_dom_sf"/>
</dbReference>
<evidence type="ECO:0000256" key="3">
    <source>
        <dbReference type="SAM" id="SignalP"/>
    </source>
</evidence>
<dbReference type="Pfam" id="PF13855">
    <property type="entry name" value="LRR_8"/>
    <property type="match status" value="3"/>
</dbReference>
<dbReference type="FunFam" id="3.80.10.10:FF:001164">
    <property type="entry name" value="GH01279p"/>
    <property type="match status" value="1"/>
</dbReference>
<evidence type="ECO:0000313" key="4">
    <source>
        <dbReference type="EMBL" id="CAD7003673.1"/>
    </source>
</evidence>
<dbReference type="Pfam" id="PF00560">
    <property type="entry name" value="LRR_1"/>
    <property type="match status" value="1"/>
</dbReference>
<evidence type="ECO:0000256" key="2">
    <source>
        <dbReference type="ARBA" id="ARBA00022737"/>
    </source>
</evidence>
<keyword evidence="2" id="KW-0677">Repeat</keyword>
<dbReference type="PANTHER" id="PTHR24369">
    <property type="entry name" value="ANTIGEN BSP, PUTATIVE-RELATED"/>
    <property type="match status" value="1"/>
</dbReference>
<reference evidence="4" key="1">
    <citation type="submission" date="2020-11" db="EMBL/GenBank/DDBJ databases">
        <authorList>
            <person name="Whitehead M."/>
        </authorList>
    </citation>
    <scope>NUCLEOTIDE SEQUENCE</scope>
    <source>
        <strain evidence="4">EGII</strain>
    </source>
</reference>
<keyword evidence="3" id="KW-0732">Signal</keyword>
<dbReference type="PROSITE" id="PS51450">
    <property type="entry name" value="LRR"/>
    <property type="match status" value="4"/>
</dbReference>
<keyword evidence="5" id="KW-1185">Reference proteome</keyword>
<dbReference type="GO" id="GO:0005886">
    <property type="term" value="C:plasma membrane"/>
    <property type="evidence" value="ECO:0007669"/>
    <property type="project" value="TreeGrafter"/>
</dbReference>